<dbReference type="InterPro" id="IPR051781">
    <property type="entry name" value="Metallo-dep_Hydrolase"/>
</dbReference>
<reference evidence="3" key="1">
    <citation type="journal article" date="2017" name="Genome Announc.">
        <title>Draft Genome Sequence of Terrimicrobium sacchariphilum NM-5T, a Facultative Anaerobic Soil Bacterium of the Class Spartobacteria.</title>
        <authorList>
            <person name="Qiu Y.L."/>
            <person name="Tourlousse D.M."/>
            <person name="Matsuura N."/>
            <person name="Ohashi A."/>
            <person name="Sekiguchi Y."/>
        </authorList>
    </citation>
    <scope>NUCLEOTIDE SEQUENCE [LARGE SCALE GENOMIC DNA]</scope>
    <source>
        <strain evidence="3">NM-5</strain>
    </source>
</reference>
<evidence type="ECO:0000313" key="2">
    <source>
        <dbReference type="EMBL" id="GAT34453.1"/>
    </source>
</evidence>
<dbReference type="PANTHER" id="PTHR43135:SF3">
    <property type="entry name" value="ALPHA-D-RIBOSE 1-METHYLPHOSPHONATE 5-TRIPHOSPHATE DIPHOSPHATASE"/>
    <property type="match status" value="1"/>
</dbReference>
<dbReference type="SUPFAM" id="SSF51556">
    <property type="entry name" value="Metallo-dependent hydrolases"/>
    <property type="match status" value="1"/>
</dbReference>
<dbReference type="InterPro" id="IPR032466">
    <property type="entry name" value="Metal_Hydrolase"/>
</dbReference>
<dbReference type="InterPro" id="IPR057744">
    <property type="entry name" value="OTAase-like"/>
</dbReference>
<keyword evidence="3" id="KW-1185">Reference proteome</keyword>
<protein>
    <submittedName>
        <fullName evidence="2">Imidazolonepropionase</fullName>
    </submittedName>
</protein>
<sequence>MPCACCSPAVQAILQRVMNAGIASPETGVPLAEVSPHIEKPPVGHDTLTASVRQPVLFSNVRLFDGIKLEVQTGLKVLIEGDRVSAILGAGEKVADAQVIDGRGALLMPGLIDAHWHSTLCAIPQMVAMTADPGYIHLVAAREAGRTLLRGFTTIRDAGGPSFALKRAIDEGITSGPRIFPSGAMISQTSGHGDFRLRGEIPRPPGGSLSHAEALGAAMIADGETEVLRRVREQLMLGATQIKLMAGGGVTSAYDPLDSLQYTDKELRAGVAAASDWGTYVMVHVYTPDGIQRAVRAGVRSIEHGQLADEETARIMADEGVWWSLQPFFGDEDANAHDAAGHAKQRLVAEGTARAYELAKHYKIKTAWGTDILFSPANLPNHARQLAKLTRFYDPLELLRMATGSNGELLKMSGARSTYGGDLGVITPGAMADLLLVDGDPTKDLDFLTDADNLHVIMKGGVRVKDTLPAL</sequence>
<evidence type="ECO:0000259" key="1">
    <source>
        <dbReference type="Pfam" id="PF01979"/>
    </source>
</evidence>
<dbReference type="OrthoDB" id="9797498at2"/>
<dbReference type="RefSeq" id="WP_075080081.1">
    <property type="nucleotide sequence ID" value="NZ_BDCO01000002.1"/>
</dbReference>
<dbReference type="Gene3D" id="2.30.40.10">
    <property type="entry name" value="Urease, subunit C, domain 1"/>
    <property type="match status" value="1"/>
</dbReference>
<evidence type="ECO:0000313" key="3">
    <source>
        <dbReference type="Proteomes" id="UP000076023"/>
    </source>
</evidence>
<dbReference type="InterPro" id="IPR011059">
    <property type="entry name" value="Metal-dep_hydrolase_composite"/>
</dbReference>
<dbReference type="InParanoid" id="A0A146GB46"/>
<dbReference type="EMBL" id="BDCO01000002">
    <property type="protein sequence ID" value="GAT34453.1"/>
    <property type="molecule type" value="Genomic_DNA"/>
</dbReference>
<comment type="caution">
    <text evidence="2">The sequence shown here is derived from an EMBL/GenBank/DDBJ whole genome shotgun (WGS) entry which is preliminary data.</text>
</comment>
<dbReference type="CDD" id="cd01299">
    <property type="entry name" value="Met_dep_hydrolase_A"/>
    <property type="match status" value="1"/>
</dbReference>
<dbReference type="Proteomes" id="UP000076023">
    <property type="component" value="Unassembled WGS sequence"/>
</dbReference>
<dbReference type="InterPro" id="IPR006680">
    <property type="entry name" value="Amidohydro-rel"/>
</dbReference>
<dbReference type="PANTHER" id="PTHR43135">
    <property type="entry name" value="ALPHA-D-RIBOSE 1-METHYLPHOSPHONATE 5-TRIPHOSPHATE DIPHOSPHATASE"/>
    <property type="match status" value="1"/>
</dbReference>
<gene>
    <name evidence="2" type="ORF">TSACC_22878</name>
</gene>
<organism evidence="2 3">
    <name type="scientific">Terrimicrobium sacchariphilum</name>
    <dbReference type="NCBI Taxonomy" id="690879"/>
    <lineage>
        <taxon>Bacteria</taxon>
        <taxon>Pseudomonadati</taxon>
        <taxon>Verrucomicrobiota</taxon>
        <taxon>Terrimicrobiia</taxon>
        <taxon>Terrimicrobiales</taxon>
        <taxon>Terrimicrobiaceae</taxon>
        <taxon>Terrimicrobium</taxon>
    </lineage>
</organism>
<dbReference type="AlphaFoldDB" id="A0A146GB46"/>
<proteinExistence type="predicted"/>
<name>A0A146GB46_TERSA</name>
<dbReference type="SUPFAM" id="SSF51338">
    <property type="entry name" value="Composite domain of metallo-dependent hydrolases"/>
    <property type="match status" value="1"/>
</dbReference>
<dbReference type="Pfam" id="PF01979">
    <property type="entry name" value="Amidohydro_1"/>
    <property type="match status" value="1"/>
</dbReference>
<dbReference type="GO" id="GO:0016810">
    <property type="term" value="F:hydrolase activity, acting on carbon-nitrogen (but not peptide) bonds"/>
    <property type="evidence" value="ECO:0007669"/>
    <property type="project" value="InterPro"/>
</dbReference>
<feature type="domain" description="Amidohydrolase-related" evidence="1">
    <location>
        <begin position="107"/>
        <end position="463"/>
    </location>
</feature>
<accession>A0A146GB46</accession>
<dbReference type="STRING" id="690879.TSACC_22878"/>
<dbReference type="Gene3D" id="3.20.20.140">
    <property type="entry name" value="Metal-dependent hydrolases"/>
    <property type="match status" value="1"/>
</dbReference>